<dbReference type="GO" id="GO:0016787">
    <property type="term" value="F:hydrolase activity"/>
    <property type="evidence" value="ECO:0007669"/>
    <property type="project" value="UniProtKB-KW"/>
</dbReference>
<dbReference type="EC" id="3.4.-.-" evidence="2"/>
<feature type="non-terminal residue" evidence="2">
    <location>
        <position position="39"/>
    </location>
</feature>
<dbReference type="Pfam" id="PF16188">
    <property type="entry name" value="Peptidase_M24_C"/>
    <property type="match status" value="1"/>
</dbReference>
<evidence type="ECO:0000313" key="2">
    <source>
        <dbReference type="EMBL" id="KAA6306978.1"/>
    </source>
</evidence>
<dbReference type="InterPro" id="IPR032416">
    <property type="entry name" value="Peptidase_M24_C"/>
</dbReference>
<evidence type="ECO:0000259" key="1">
    <source>
        <dbReference type="Pfam" id="PF16188"/>
    </source>
</evidence>
<comment type="caution">
    <text evidence="2">The sequence shown here is derived from an EMBL/GenBank/DDBJ whole genome shotgun (WGS) entry which is preliminary data.</text>
</comment>
<reference evidence="2" key="1">
    <citation type="submission" date="2019-03" db="EMBL/GenBank/DDBJ databases">
        <title>Single cell metagenomics reveals metabolic interactions within the superorganism composed of flagellate Streblomastix strix and complex community of Bacteroidetes bacteria on its surface.</title>
        <authorList>
            <person name="Treitli S.C."/>
            <person name="Kolisko M."/>
            <person name="Husnik F."/>
            <person name="Keeling P."/>
            <person name="Hampl V."/>
        </authorList>
    </citation>
    <scope>NUCLEOTIDE SEQUENCE</scope>
    <source>
        <strain evidence="2">STM</strain>
    </source>
</reference>
<dbReference type="EMBL" id="SNRY01009499">
    <property type="protein sequence ID" value="KAA6306978.1"/>
    <property type="molecule type" value="Genomic_DNA"/>
</dbReference>
<dbReference type="InterPro" id="IPR036005">
    <property type="entry name" value="Creatinase/aminopeptidase-like"/>
</dbReference>
<name>A0A5J4PDD0_9ZZZZ</name>
<accession>A0A5J4PDD0</accession>
<organism evidence="2">
    <name type="scientific">termite gut metagenome</name>
    <dbReference type="NCBI Taxonomy" id="433724"/>
    <lineage>
        <taxon>unclassified sequences</taxon>
        <taxon>metagenomes</taxon>
        <taxon>organismal metagenomes</taxon>
    </lineage>
</organism>
<feature type="domain" description="Peptidase M24 C-terminal" evidence="1">
    <location>
        <begin position="1"/>
        <end position="39"/>
    </location>
</feature>
<proteinExistence type="predicted"/>
<dbReference type="AlphaFoldDB" id="A0A5J4PDD0"/>
<keyword evidence="2" id="KW-0378">Hydrolase</keyword>
<gene>
    <name evidence="2" type="ORF">EZS27_041356</name>
</gene>
<dbReference type="Gene3D" id="3.90.230.10">
    <property type="entry name" value="Creatinase/methionine aminopeptidase superfamily"/>
    <property type="match status" value="1"/>
</dbReference>
<protein>
    <submittedName>
        <fullName evidence="2">Putative peptidase</fullName>
        <ecNumber evidence="2">3.4.-.-</ecNumber>
    </submittedName>
</protein>
<sequence>MLTTEEINWLNEYHKRVYETLSPGLSAEERAWLKEKTTP</sequence>